<sequence length="155" mass="17877">MKFSSSSSTLLLRYTSEHVIPPIAQRYLGSPVHPIRPKIAYIYANRDPTTLWWRVSVSHLNQFKRTVRSWCARRARMAFQESLKRQGFDHSGRSLSVGAWNEKPPLLGSLEITLRPACLHQSFEALQKDTDYLLKGILKHRERRGDRNKSDGKSS</sequence>
<dbReference type="OrthoDB" id="5238363at2759"/>
<name>A0A8J8WKH6_9EURO</name>
<protein>
    <submittedName>
        <fullName evidence="1">Uncharacterized protein</fullName>
    </submittedName>
</protein>
<evidence type="ECO:0000313" key="1">
    <source>
        <dbReference type="EMBL" id="KAF7717898.1"/>
    </source>
</evidence>
<keyword evidence="2" id="KW-1185">Reference proteome</keyword>
<reference evidence="1" key="1">
    <citation type="journal article" date="2020" name="Front. Microbiol.">
        <title>Gene regulatory networks of Penicillium echinulatum 2HH and Penicillium oxalicum 114-2 inferred by a computational biology approach.</title>
        <authorList>
            <person name="Lenz A.R."/>
            <person name="Galan-Vasquez E."/>
            <person name="Balbinot E."/>
            <person name="De Abreu F.P."/>
            <person name="De Oliveira N.S."/>
            <person name="Da Rosa L.O."/>
            <person name="De Avila E Silva S."/>
            <person name="Camassola M."/>
            <person name="Dillon A.J.P."/>
            <person name="Perez-Rueda E."/>
        </authorList>
    </citation>
    <scope>NUCLEOTIDE SEQUENCE</scope>
    <source>
        <strain evidence="1">S1M29</strain>
    </source>
</reference>
<organism evidence="1 2">
    <name type="scientific">Penicillium ucsense</name>
    <dbReference type="NCBI Taxonomy" id="2839758"/>
    <lineage>
        <taxon>Eukaryota</taxon>
        <taxon>Fungi</taxon>
        <taxon>Dikarya</taxon>
        <taxon>Ascomycota</taxon>
        <taxon>Pezizomycotina</taxon>
        <taxon>Eurotiomycetes</taxon>
        <taxon>Eurotiomycetidae</taxon>
        <taxon>Eurotiales</taxon>
        <taxon>Aspergillaceae</taxon>
        <taxon>Penicillium</taxon>
    </lineage>
</organism>
<gene>
    <name evidence="1" type="ORF">PECM_003581</name>
</gene>
<comment type="caution">
    <text evidence="1">The sequence shown here is derived from an EMBL/GenBank/DDBJ whole genome shotgun (WGS) entry which is preliminary data.</text>
</comment>
<dbReference type="Proteomes" id="UP000631181">
    <property type="component" value="Unassembled WGS sequence"/>
</dbReference>
<dbReference type="AlphaFoldDB" id="A0A8J8WKH6"/>
<accession>A0A8J8WKH6</accession>
<evidence type="ECO:0000313" key="2">
    <source>
        <dbReference type="Proteomes" id="UP000631181"/>
    </source>
</evidence>
<proteinExistence type="predicted"/>
<dbReference type="EMBL" id="WIWV01000021">
    <property type="protein sequence ID" value="KAF7717898.1"/>
    <property type="molecule type" value="Genomic_DNA"/>
</dbReference>